<dbReference type="Pfam" id="PF05930">
    <property type="entry name" value="Phage_AlpA"/>
    <property type="match status" value="1"/>
</dbReference>
<accession>A0A9E4MZM0</accession>
<dbReference type="PANTHER" id="PTHR36154">
    <property type="entry name" value="DNA-BINDING TRANSCRIPTIONAL ACTIVATOR ALPA"/>
    <property type="match status" value="1"/>
</dbReference>
<dbReference type="EMBL" id="JAEPDI010000009">
    <property type="protein sequence ID" value="MCG7939617.1"/>
    <property type="molecule type" value="Genomic_DNA"/>
</dbReference>
<gene>
    <name evidence="1" type="ORF">JAZ04_12300</name>
</gene>
<dbReference type="PANTHER" id="PTHR36154:SF1">
    <property type="entry name" value="DNA-BINDING TRANSCRIPTIONAL ACTIVATOR ALPA"/>
    <property type="match status" value="1"/>
</dbReference>
<dbReference type="InterPro" id="IPR052931">
    <property type="entry name" value="Prophage_regulatory_activator"/>
</dbReference>
<comment type="caution">
    <text evidence="1">The sequence shown here is derived from an EMBL/GenBank/DDBJ whole genome shotgun (WGS) entry which is preliminary data.</text>
</comment>
<evidence type="ECO:0000313" key="2">
    <source>
        <dbReference type="Proteomes" id="UP000886687"/>
    </source>
</evidence>
<name>A0A9E4MZM0_9GAMM</name>
<dbReference type="AlphaFoldDB" id="A0A9E4MZM0"/>
<sequence length="72" mass="8072">MFNTILRLPAVKARTGLSRSTIYLRISEGKFPKPISLGGGRAVGWIEVEINQWLNQQIEASRKSHQHGEADL</sequence>
<dbReference type="Gene3D" id="1.10.238.160">
    <property type="match status" value="1"/>
</dbReference>
<evidence type="ECO:0000313" key="1">
    <source>
        <dbReference type="EMBL" id="MCG7939617.1"/>
    </source>
</evidence>
<reference evidence="1" key="1">
    <citation type="journal article" date="2021" name="Proc. Natl. Acad. Sci. U.S.A.">
        <title>Global biogeography of chemosynthetic symbionts reveals both localized and globally distributed symbiont groups. .</title>
        <authorList>
            <person name="Osvatic J.T."/>
            <person name="Wilkins L.G.E."/>
            <person name="Leibrecht L."/>
            <person name="Leray M."/>
            <person name="Zauner S."/>
            <person name="Polzin J."/>
            <person name="Camacho Y."/>
            <person name="Gros O."/>
            <person name="van Gils J.A."/>
            <person name="Eisen J.A."/>
            <person name="Petersen J.M."/>
            <person name="Yuen B."/>
        </authorList>
    </citation>
    <scope>NUCLEOTIDE SEQUENCE</scope>
    <source>
        <strain evidence="1">MAGL173</strain>
    </source>
</reference>
<dbReference type="Proteomes" id="UP000886687">
    <property type="component" value="Unassembled WGS sequence"/>
</dbReference>
<dbReference type="InterPro" id="IPR010260">
    <property type="entry name" value="AlpA"/>
</dbReference>
<protein>
    <submittedName>
        <fullName evidence="1">AlpA family transcriptional regulator</fullName>
    </submittedName>
</protein>
<organism evidence="1 2">
    <name type="scientific">Candidatus Thiodiazotropha lotti</name>
    <dbReference type="NCBI Taxonomy" id="2792787"/>
    <lineage>
        <taxon>Bacteria</taxon>
        <taxon>Pseudomonadati</taxon>
        <taxon>Pseudomonadota</taxon>
        <taxon>Gammaproteobacteria</taxon>
        <taxon>Chromatiales</taxon>
        <taxon>Sedimenticolaceae</taxon>
        <taxon>Candidatus Thiodiazotropha</taxon>
    </lineage>
</organism>
<proteinExistence type="predicted"/>